<evidence type="ECO:0000313" key="5">
    <source>
        <dbReference type="Proteomes" id="UP000618382"/>
    </source>
</evidence>
<reference evidence="2 5" key="2">
    <citation type="submission" date="2021-01" db="EMBL/GenBank/DDBJ databases">
        <title>Whole genome shotgun sequence of Cellulomonas oligotrophica NBRC 109435.</title>
        <authorList>
            <person name="Komaki H."/>
            <person name="Tamura T."/>
        </authorList>
    </citation>
    <scope>NUCLEOTIDE SEQUENCE [LARGE SCALE GENOMIC DNA]</scope>
    <source>
        <strain evidence="2 5">NBRC 109435</strain>
    </source>
</reference>
<dbReference type="Proteomes" id="UP000577956">
    <property type="component" value="Unassembled WGS sequence"/>
</dbReference>
<dbReference type="EMBL" id="BONN01000006">
    <property type="protein sequence ID" value="GIG33184.1"/>
    <property type="molecule type" value="Genomic_DNA"/>
</dbReference>
<gene>
    <name evidence="3" type="ORF">BKA21_000930</name>
    <name evidence="2" type="ORF">Col01nite_23430</name>
</gene>
<comment type="caution">
    <text evidence="3">The sequence shown here is derived from an EMBL/GenBank/DDBJ whole genome shotgun (WGS) entry which is preliminary data.</text>
</comment>
<name>A0A7Y9FG39_9CELL</name>
<keyword evidence="1" id="KW-0812">Transmembrane</keyword>
<organism evidence="3 4">
    <name type="scientific">Cellulomonas oligotrophica</name>
    <dbReference type="NCBI Taxonomy" id="931536"/>
    <lineage>
        <taxon>Bacteria</taxon>
        <taxon>Bacillati</taxon>
        <taxon>Actinomycetota</taxon>
        <taxon>Actinomycetes</taxon>
        <taxon>Micrococcales</taxon>
        <taxon>Cellulomonadaceae</taxon>
        <taxon>Cellulomonas</taxon>
    </lineage>
</organism>
<evidence type="ECO:0000256" key="1">
    <source>
        <dbReference type="SAM" id="Phobius"/>
    </source>
</evidence>
<feature type="transmembrane region" description="Helical" evidence="1">
    <location>
        <begin position="251"/>
        <end position="271"/>
    </location>
</feature>
<keyword evidence="5" id="KW-1185">Reference proteome</keyword>
<dbReference type="EMBL" id="JACCBK010000001">
    <property type="protein sequence ID" value="NYD85381.1"/>
    <property type="molecule type" value="Genomic_DNA"/>
</dbReference>
<sequence>MTLPHPADRSSPPTWTDADRGDLLADWAAGAELVDELELAEALWADVPDARGPRGLARAALLQGDPGRALTLLASVGVGDVPDDGPRTSDDVLVLGARAALGSHEDMSRLLGLGAVLPAERQVPYLYVLATVAEPAGQPDVAAAAWRALAEQHGVRTPHVVSRTVEHAVRARSADDPGRAAVQVLAAANDLAVGPAPPWDDPSTLLGVVAALEARGDRSGAALLARAVTLTGPSTPALRALSGTYRVRRRLWDVVVPALAAVLVAPVAVVVTGRPGAALLGALAAVVARAVGLRRWHAASGMSLTDGRAWDALAGHRRDSRSGRVTTSTPVHPVPTVTGLVGAAAGLVLAGWWTDVTSPPSQLVPDGVALAVLLVVVLAAPALGVWVGIAVDRERRDRRARESRRGAALARHEIAGTCRCWQAAVLDGPFALDYAERHLRPAPAGVPGERPGASTWSCPLSGTRWLLTTGCRAGSPVLLRGRAPRASADATVGGYL</sequence>
<feature type="transmembrane region" description="Helical" evidence="1">
    <location>
        <begin position="277"/>
        <end position="293"/>
    </location>
</feature>
<accession>A0A7Y9FG39</accession>
<dbReference type="AlphaFoldDB" id="A0A7Y9FG39"/>
<reference evidence="3 4" key="1">
    <citation type="submission" date="2020-07" db="EMBL/GenBank/DDBJ databases">
        <title>Sequencing the genomes of 1000 actinobacteria strains.</title>
        <authorList>
            <person name="Klenk H.-P."/>
        </authorList>
    </citation>
    <scope>NUCLEOTIDE SEQUENCE [LARGE SCALE GENOMIC DNA]</scope>
    <source>
        <strain evidence="3 4">DSM 24482</strain>
    </source>
</reference>
<dbReference type="RefSeq" id="WP_140460802.1">
    <property type="nucleotide sequence ID" value="NZ_BAABFI010000005.1"/>
</dbReference>
<evidence type="ECO:0000313" key="3">
    <source>
        <dbReference type="EMBL" id="NYD85381.1"/>
    </source>
</evidence>
<feature type="transmembrane region" description="Helical" evidence="1">
    <location>
        <begin position="334"/>
        <end position="353"/>
    </location>
</feature>
<protein>
    <submittedName>
        <fullName evidence="3">Uncharacterized protein</fullName>
    </submittedName>
</protein>
<feature type="transmembrane region" description="Helical" evidence="1">
    <location>
        <begin position="368"/>
        <end position="391"/>
    </location>
</feature>
<keyword evidence="1" id="KW-0472">Membrane</keyword>
<dbReference type="Proteomes" id="UP000618382">
    <property type="component" value="Unassembled WGS sequence"/>
</dbReference>
<evidence type="ECO:0000313" key="4">
    <source>
        <dbReference type="Proteomes" id="UP000577956"/>
    </source>
</evidence>
<keyword evidence="1" id="KW-1133">Transmembrane helix</keyword>
<proteinExistence type="predicted"/>
<evidence type="ECO:0000313" key="2">
    <source>
        <dbReference type="EMBL" id="GIG33184.1"/>
    </source>
</evidence>